<evidence type="ECO:0000256" key="1">
    <source>
        <dbReference type="SAM" id="MobiDB-lite"/>
    </source>
</evidence>
<evidence type="ECO:0000313" key="3">
    <source>
        <dbReference type="Proteomes" id="UP000249619"/>
    </source>
</evidence>
<comment type="caution">
    <text evidence="2">The sequence shown here is derived from an EMBL/GenBank/DDBJ whole genome shotgun (WGS) entry which is preliminary data.</text>
</comment>
<accession>A0A364N9I8</accession>
<proteinExistence type="predicted"/>
<name>A0A364N9I8_STELY</name>
<feature type="compositionally biased region" description="Polar residues" evidence="1">
    <location>
        <begin position="118"/>
        <end position="128"/>
    </location>
</feature>
<dbReference type="Proteomes" id="UP000249619">
    <property type="component" value="Unassembled WGS sequence"/>
</dbReference>
<protein>
    <submittedName>
        <fullName evidence="2">Uncharacterized protein</fullName>
    </submittedName>
</protein>
<feature type="region of interest" description="Disordered" evidence="1">
    <location>
        <begin position="534"/>
        <end position="560"/>
    </location>
</feature>
<dbReference type="STRING" id="183478.A0A364N9I8"/>
<dbReference type="OrthoDB" id="3687961at2759"/>
<dbReference type="AlphaFoldDB" id="A0A364N9I8"/>
<feature type="compositionally biased region" description="Basic and acidic residues" evidence="1">
    <location>
        <begin position="534"/>
        <end position="550"/>
    </location>
</feature>
<dbReference type="EMBL" id="QGDH01000029">
    <property type="protein sequence ID" value="RAR13857.1"/>
    <property type="molecule type" value="Genomic_DNA"/>
</dbReference>
<keyword evidence="3" id="KW-1185">Reference proteome</keyword>
<reference evidence="3" key="1">
    <citation type="submission" date="2018-05" db="EMBL/GenBank/DDBJ databases">
        <title>Draft genome sequence of Stemphylium lycopersici strain CIDEFI 213.</title>
        <authorList>
            <person name="Medina R."/>
            <person name="Franco M.E.E."/>
            <person name="Lucentini C.G."/>
            <person name="Saparrat M.C.N."/>
            <person name="Balatti P.A."/>
        </authorList>
    </citation>
    <scope>NUCLEOTIDE SEQUENCE [LARGE SCALE GENOMIC DNA]</scope>
    <source>
        <strain evidence="3">CIDEFI 213</strain>
    </source>
</reference>
<gene>
    <name evidence="2" type="ORF">DDE83_002745</name>
</gene>
<organism evidence="2 3">
    <name type="scientific">Stemphylium lycopersici</name>
    <name type="common">Tomato gray leaf spot disease fungus</name>
    <name type="synonym">Thyrospora lycopersici</name>
    <dbReference type="NCBI Taxonomy" id="183478"/>
    <lineage>
        <taxon>Eukaryota</taxon>
        <taxon>Fungi</taxon>
        <taxon>Dikarya</taxon>
        <taxon>Ascomycota</taxon>
        <taxon>Pezizomycotina</taxon>
        <taxon>Dothideomycetes</taxon>
        <taxon>Pleosporomycetidae</taxon>
        <taxon>Pleosporales</taxon>
        <taxon>Pleosporineae</taxon>
        <taxon>Pleosporaceae</taxon>
        <taxon>Stemphylium</taxon>
    </lineage>
</organism>
<evidence type="ECO:0000313" key="2">
    <source>
        <dbReference type="EMBL" id="RAR13857.1"/>
    </source>
</evidence>
<feature type="region of interest" description="Disordered" evidence="1">
    <location>
        <begin position="111"/>
        <end position="133"/>
    </location>
</feature>
<sequence length="560" mass="62133">MPFEMPHTNVGSNIRRIEQNQRMTDVQTHKGTTSAQCQGFQNHHPLRTTLLHEAHDQRAGPIPYLTKERFGTLIGDAGSLMTLEMIQKNEISALDGRDLFVELEVESAQSGERAIIDQESSGATNPDQQPYRDPRTSVIDLGYKEPKGKIDLSNHHMHSDCPSVHIKMEQTTPTLANIDTVPRDKASADMSRSTIRVSSPVAEQFYRPATVKVEEDEFLKSNDHTLLRSNQEPSIPTTFPNALRTSRMSRKAVPTQRLLKEEAGERTCQSYYVPICAASANTPFTPRALHTSCTTNSGQNLCHSYISHQYEAGHVFQACSASQNRHSGTSSPTLSSPDTKLSYLRALTPTPFSTPYGMVNHHPYESHLHFIPGTLLEGMLRRTRWASAVPRPASRRQVEAEQEGGIEHEGVHKVMKEGNTGGAAAAAAGSEPEVARLEMTYDPDPRSKTCAWYKLPFCTCCKWSITTVPVPRENIVEVACEQSRRLVPDAAAAAAALPTLAPAPVPVQWNRRGAEAETKVKWWRRLRGGKKARDEEAKRRLANKKGEGRGETQMVAYGNL</sequence>